<dbReference type="PANTHER" id="PTHR33885:SF3">
    <property type="entry name" value="PHAGE SHOCK PROTEIN C"/>
    <property type="match status" value="1"/>
</dbReference>
<evidence type="ECO:0000256" key="2">
    <source>
        <dbReference type="ARBA" id="ARBA00022475"/>
    </source>
</evidence>
<name>A0ABP8Z7M7_9ACTN</name>
<feature type="transmembrane region" description="Helical" evidence="7">
    <location>
        <begin position="235"/>
        <end position="256"/>
    </location>
</feature>
<feature type="transmembrane region" description="Helical" evidence="7">
    <location>
        <begin position="295"/>
        <end position="312"/>
    </location>
</feature>
<dbReference type="InterPro" id="IPR007168">
    <property type="entry name" value="Phageshock_PspC_N"/>
</dbReference>
<accession>A0ABP8Z7M7</accession>
<dbReference type="InterPro" id="IPR052027">
    <property type="entry name" value="PspC"/>
</dbReference>
<evidence type="ECO:0000256" key="6">
    <source>
        <dbReference type="SAM" id="MobiDB-lite"/>
    </source>
</evidence>
<evidence type="ECO:0000256" key="3">
    <source>
        <dbReference type="ARBA" id="ARBA00022692"/>
    </source>
</evidence>
<evidence type="ECO:0000313" key="9">
    <source>
        <dbReference type="EMBL" id="GAA4749047.1"/>
    </source>
</evidence>
<gene>
    <name evidence="9" type="ORF">GCM10023217_19100</name>
</gene>
<evidence type="ECO:0000256" key="5">
    <source>
        <dbReference type="ARBA" id="ARBA00023136"/>
    </source>
</evidence>
<feature type="transmembrane region" description="Helical" evidence="7">
    <location>
        <begin position="87"/>
        <end position="104"/>
    </location>
</feature>
<feature type="transmembrane region" description="Helical" evidence="7">
    <location>
        <begin position="262"/>
        <end position="283"/>
    </location>
</feature>
<keyword evidence="2" id="KW-1003">Cell membrane</keyword>
<dbReference type="RefSeq" id="WP_345313301.1">
    <property type="nucleotide sequence ID" value="NZ_BAABIE010000007.1"/>
</dbReference>
<comment type="caution">
    <text evidence="9">The sequence shown here is derived from an EMBL/GenBank/DDBJ whole genome shotgun (WGS) entry which is preliminary data.</text>
</comment>
<evidence type="ECO:0000256" key="7">
    <source>
        <dbReference type="SAM" id="Phobius"/>
    </source>
</evidence>
<keyword evidence="5 7" id="KW-0472">Membrane</keyword>
<reference evidence="10" key="1">
    <citation type="journal article" date="2019" name="Int. J. Syst. Evol. Microbiol.">
        <title>The Global Catalogue of Microorganisms (GCM) 10K type strain sequencing project: providing services to taxonomists for standard genome sequencing and annotation.</title>
        <authorList>
            <consortium name="The Broad Institute Genomics Platform"/>
            <consortium name="The Broad Institute Genome Sequencing Center for Infectious Disease"/>
            <person name="Wu L."/>
            <person name="Ma J."/>
        </authorList>
    </citation>
    <scope>NUCLEOTIDE SEQUENCE [LARGE SCALE GENOMIC DNA]</scope>
    <source>
        <strain evidence="10">JCM 18077</strain>
    </source>
</reference>
<keyword evidence="10" id="KW-1185">Reference proteome</keyword>
<feature type="compositionally biased region" description="Low complexity" evidence="6">
    <location>
        <begin position="183"/>
        <end position="195"/>
    </location>
</feature>
<protein>
    <submittedName>
        <fullName evidence="9">PspC domain-containing protein</fullName>
    </submittedName>
</protein>
<evidence type="ECO:0000256" key="1">
    <source>
        <dbReference type="ARBA" id="ARBA00004162"/>
    </source>
</evidence>
<dbReference type="Pfam" id="PF04024">
    <property type="entry name" value="PspC"/>
    <property type="match status" value="1"/>
</dbReference>
<comment type="subcellular location">
    <subcellularLocation>
        <location evidence="1">Cell membrane</location>
        <topology evidence="1">Single-pass membrane protein</topology>
    </subcellularLocation>
</comment>
<feature type="transmembrane region" description="Helical" evidence="7">
    <location>
        <begin position="43"/>
        <end position="66"/>
    </location>
</feature>
<sequence>MNTTTLSDLWATRPVRRRQGHKVAGVCSGFGARYNVDPTLVRVALVVATIFGGAGILLYVIACFVLPADRTPRAESPAEQHHGRFRWGSLIPLVILAVVLSAIFGGDNWSGSGILSTGLLLFGWWLLYQRTPTPPPGTSATTPPEPAPIPEPVEGASLPFPGPVPTSTGPTSPIAEQVPVPEPVEGSSTTTTTVPEAPPTPPAWDPLGAAPFAWDLPAPPPAPPAPKPDVPRSPVTPITLGLALLVVAGGTAAHTAGMDWFTVSRIASLALLVIGGGLLISALQRRPEGASSSGLVSLGALTAAVVIVSALVDASGWNPPKGGIGERNWPVTEQSQLRDHYELTVGSTVLDLRQLPALDADRSISLEQGIGEIVVWLPDDVRVRPECSVTVGDFACPTGVVGGKDDGPILTINAHVGIGNVEMKR</sequence>
<feature type="region of interest" description="Disordered" evidence="6">
    <location>
        <begin position="134"/>
        <end position="232"/>
    </location>
</feature>
<dbReference type="PRINTS" id="PR01217">
    <property type="entry name" value="PRICHEXTENSN"/>
</dbReference>
<feature type="transmembrane region" description="Helical" evidence="7">
    <location>
        <begin position="110"/>
        <end position="128"/>
    </location>
</feature>
<feature type="compositionally biased region" description="Pro residues" evidence="6">
    <location>
        <begin position="134"/>
        <end position="151"/>
    </location>
</feature>
<dbReference type="PANTHER" id="PTHR33885">
    <property type="entry name" value="PHAGE SHOCK PROTEIN C"/>
    <property type="match status" value="1"/>
</dbReference>
<evidence type="ECO:0000256" key="4">
    <source>
        <dbReference type="ARBA" id="ARBA00022989"/>
    </source>
</evidence>
<keyword evidence="4 7" id="KW-1133">Transmembrane helix</keyword>
<organism evidence="9 10">
    <name type="scientific">Gordonia alkaliphila</name>
    <dbReference type="NCBI Taxonomy" id="1053547"/>
    <lineage>
        <taxon>Bacteria</taxon>
        <taxon>Bacillati</taxon>
        <taxon>Actinomycetota</taxon>
        <taxon>Actinomycetes</taxon>
        <taxon>Mycobacteriales</taxon>
        <taxon>Gordoniaceae</taxon>
        <taxon>Gordonia</taxon>
    </lineage>
</organism>
<feature type="domain" description="Phage shock protein PspC N-terminal" evidence="8">
    <location>
        <begin position="13"/>
        <end position="68"/>
    </location>
</feature>
<dbReference type="Proteomes" id="UP001500822">
    <property type="component" value="Unassembled WGS sequence"/>
</dbReference>
<keyword evidence="3 7" id="KW-0812">Transmembrane</keyword>
<feature type="compositionally biased region" description="Pro residues" evidence="6">
    <location>
        <begin position="217"/>
        <end position="228"/>
    </location>
</feature>
<dbReference type="EMBL" id="BAABIE010000007">
    <property type="protein sequence ID" value="GAA4749047.1"/>
    <property type="molecule type" value="Genomic_DNA"/>
</dbReference>
<evidence type="ECO:0000313" key="10">
    <source>
        <dbReference type="Proteomes" id="UP001500822"/>
    </source>
</evidence>
<proteinExistence type="predicted"/>
<evidence type="ECO:0000259" key="8">
    <source>
        <dbReference type="Pfam" id="PF04024"/>
    </source>
</evidence>